<proteinExistence type="predicted"/>
<name>A0A0R3QJU7_9BILA</name>
<dbReference type="WBParaSite" id="BTMF_0000783101-mRNA-1">
    <property type="protein sequence ID" value="BTMF_0000783101-mRNA-1"/>
    <property type="gene ID" value="BTMF_0000783101"/>
</dbReference>
<dbReference type="Proteomes" id="UP000280834">
    <property type="component" value="Unassembled WGS sequence"/>
</dbReference>
<dbReference type="EMBL" id="UZAG01015456">
    <property type="protein sequence ID" value="VDO20482.1"/>
    <property type="molecule type" value="Genomic_DNA"/>
</dbReference>
<organism evidence="3">
    <name type="scientific">Brugia timori</name>
    <dbReference type="NCBI Taxonomy" id="42155"/>
    <lineage>
        <taxon>Eukaryota</taxon>
        <taxon>Metazoa</taxon>
        <taxon>Ecdysozoa</taxon>
        <taxon>Nematoda</taxon>
        <taxon>Chromadorea</taxon>
        <taxon>Rhabditida</taxon>
        <taxon>Spirurina</taxon>
        <taxon>Spiruromorpha</taxon>
        <taxon>Filarioidea</taxon>
        <taxon>Onchocercidae</taxon>
        <taxon>Brugia</taxon>
    </lineage>
</organism>
<evidence type="ECO:0000313" key="2">
    <source>
        <dbReference type="Proteomes" id="UP000280834"/>
    </source>
</evidence>
<protein>
    <submittedName>
        <fullName evidence="1 3">Uncharacterized protein</fullName>
    </submittedName>
</protein>
<evidence type="ECO:0000313" key="1">
    <source>
        <dbReference type="EMBL" id="VDO20482.1"/>
    </source>
</evidence>
<dbReference type="STRING" id="42155.A0A0R3QJU7"/>
<reference evidence="3" key="1">
    <citation type="submission" date="2017-02" db="UniProtKB">
        <authorList>
            <consortium name="WormBaseParasite"/>
        </authorList>
    </citation>
    <scope>IDENTIFICATION</scope>
</reference>
<sequence length="44" mass="4769">MRTPSDYQQSSVVLSTNDTGRCVVSADKASHYCGDIEGSCHLSY</sequence>
<evidence type="ECO:0000313" key="3">
    <source>
        <dbReference type="WBParaSite" id="BTMF_0000783101-mRNA-1"/>
    </source>
</evidence>
<keyword evidence="2" id="KW-1185">Reference proteome</keyword>
<gene>
    <name evidence="1" type="ORF">BTMF_LOCUS5945</name>
</gene>
<reference evidence="1 2" key="2">
    <citation type="submission" date="2018-11" db="EMBL/GenBank/DDBJ databases">
        <authorList>
            <consortium name="Pathogen Informatics"/>
        </authorList>
    </citation>
    <scope>NUCLEOTIDE SEQUENCE [LARGE SCALE GENOMIC DNA]</scope>
</reference>
<dbReference type="AlphaFoldDB" id="A0A0R3QJU7"/>
<accession>A0A0R3QJU7</accession>